<evidence type="ECO:0000313" key="2">
    <source>
        <dbReference type="Proteomes" id="UP000024900"/>
    </source>
</evidence>
<accession>A0A837CEH3</accession>
<proteinExistence type="predicted"/>
<dbReference type="AlphaFoldDB" id="A0A837CEH3"/>
<gene>
    <name evidence="1" type="ORF">BJA5080_07726</name>
</gene>
<comment type="caution">
    <text evidence="1">The sequence shown here is derived from an EMBL/GenBank/DDBJ whole genome shotgun (WGS) entry which is preliminary data.</text>
</comment>
<reference evidence="1 2" key="1">
    <citation type="journal article" date="2014" name="BMC Genomics">
        <title>Comparative genomics of Bradyrhizobium japonicum CPAC 15 and Bradyrhizobium diazoefficiens CPAC 7: elite model strains for understanding symbiotic performance with soybean.</title>
        <authorList>
            <person name="Siqueira A.F."/>
            <person name="Ormeno-Orrillo E."/>
            <person name="Souza R.C."/>
            <person name="Rodrigues E.P."/>
            <person name="Almeida L.G."/>
            <person name="Barcellos F.G."/>
            <person name="Batista J.S."/>
            <person name="Nakatami A.S."/>
            <person name="Martinez-Romero E."/>
            <person name="Vasconcelos A.T."/>
            <person name="Hungria M."/>
        </authorList>
    </citation>
    <scope>NUCLEOTIDE SEQUENCE [LARGE SCALE GENOMIC DNA]</scope>
    <source>
        <strain evidence="1 2">SEMIA 5080</strain>
    </source>
</reference>
<name>A0A837CEH3_9BRAD</name>
<evidence type="ECO:0000313" key="1">
    <source>
        <dbReference type="EMBL" id="KGJ67415.1"/>
    </source>
</evidence>
<organism evidence="1 2">
    <name type="scientific">Bradyrhizobium diazoefficiens SEMIA 5080</name>
    <dbReference type="NCBI Taxonomy" id="754504"/>
    <lineage>
        <taxon>Bacteria</taxon>
        <taxon>Pseudomonadati</taxon>
        <taxon>Pseudomonadota</taxon>
        <taxon>Alphaproteobacteria</taxon>
        <taxon>Hyphomicrobiales</taxon>
        <taxon>Nitrobacteraceae</taxon>
        <taxon>Bradyrhizobium</taxon>
    </lineage>
</organism>
<dbReference type="Proteomes" id="UP000024900">
    <property type="component" value="Unassembled WGS sequence"/>
</dbReference>
<dbReference type="EMBL" id="ADOU02000005">
    <property type="protein sequence ID" value="KGJ67415.1"/>
    <property type="molecule type" value="Genomic_DNA"/>
</dbReference>
<sequence>MNLFRPLVCTQGENDYYCFIIGEAKNDFQAISQDVLDVGPAQSQDAELGVLSIREGWLKIIGCGDHDVALLRRGLSRKFAFWSMHDQRCASANHRPVLGAGKAWCRNLYGRVESGGRWRVLNVNDSGRRLTVTKASSAGAPRYGGTAQAPSGLVAARMKSIYDGHSSKGLDVNEATAAMIKEGRKAYRDYHLDRHRFLQYGQDVIVFPWSGARLAQTMVLALRREGAKASIENFAVFVEKTSAADLKDLLVAIKEQGLPETDELAREARQLQSDRFDRYLIPYHQRLAFSRRFLVREGFAELIDDLLAADAVTVG</sequence>
<protein>
    <submittedName>
        <fullName evidence="1">Uncharacterized protein</fullName>
    </submittedName>
</protein>